<dbReference type="Proteomes" id="UP001303046">
    <property type="component" value="Unassembled WGS sequence"/>
</dbReference>
<evidence type="ECO:0000313" key="1">
    <source>
        <dbReference type="EMBL" id="KAK6740259.1"/>
    </source>
</evidence>
<dbReference type="EMBL" id="JAVFWL010000003">
    <property type="protein sequence ID" value="KAK6740259.1"/>
    <property type="molecule type" value="Genomic_DNA"/>
</dbReference>
<reference evidence="1 2" key="1">
    <citation type="submission" date="2023-08" db="EMBL/GenBank/DDBJ databases">
        <title>A Necator americanus chromosomal reference genome.</title>
        <authorList>
            <person name="Ilik V."/>
            <person name="Petrzelkova K.J."/>
            <person name="Pardy F."/>
            <person name="Fuh T."/>
            <person name="Niatou-Singa F.S."/>
            <person name="Gouil Q."/>
            <person name="Baker L."/>
            <person name="Ritchie M.E."/>
            <person name="Jex A.R."/>
            <person name="Gazzola D."/>
            <person name="Li H."/>
            <person name="Toshio Fujiwara R."/>
            <person name="Zhan B."/>
            <person name="Aroian R.V."/>
            <person name="Pafco B."/>
            <person name="Schwarz E.M."/>
        </authorList>
    </citation>
    <scope>NUCLEOTIDE SEQUENCE [LARGE SCALE GENOMIC DNA]</scope>
    <source>
        <strain evidence="1 2">Aroian</strain>
        <tissue evidence="1">Whole animal</tissue>
    </source>
</reference>
<sequence>MNLSESLADSTKCQTIDRLSYNASPTILSAWQNVANTLAFTYERILQLPSFSFWSSVVYSKTIMQSFDAVLNAIPRHFEIDEYRLIFCYDSSVAVAADRLYNSALAIFLRVAVYNKKIDTSMPPKQFLELVRDRGVMPARRLANALSFFSEYGQILVEVTRKRALLDPSFSNDLAKICAELGVAISTLENDASRLVDKFYAEEGVAKLKVARFVDEWLCTALALCQEGYILVDTLSQAGLLKDAGKYISEIPSLVECVGRLFTTEMIMDVAMTLSDYPLRRLLRLRTQVLQYGVDFYHSVLVRIPKDQKIATILSILELERFIFLLNEKQNLQELLEGCQKEQQEYIERALESICESQRAEIVKELEKSGLLTSLGDVTRLNDAARHAMEEMCQIFPHFSPQYIHE</sequence>
<keyword evidence="2" id="KW-1185">Reference proteome</keyword>
<accession>A0ABR1CPI8</accession>
<organism evidence="1 2">
    <name type="scientific">Necator americanus</name>
    <name type="common">Human hookworm</name>
    <dbReference type="NCBI Taxonomy" id="51031"/>
    <lineage>
        <taxon>Eukaryota</taxon>
        <taxon>Metazoa</taxon>
        <taxon>Ecdysozoa</taxon>
        <taxon>Nematoda</taxon>
        <taxon>Chromadorea</taxon>
        <taxon>Rhabditida</taxon>
        <taxon>Rhabditina</taxon>
        <taxon>Rhabditomorpha</taxon>
        <taxon>Strongyloidea</taxon>
        <taxon>Ancylostomatidae</taxon>
        <taxon>Bunostominae</taxon>
        <taxon>Necator</taxon>
    </lineage>
</organism>
<gene>
    <name evidence="1" type="primary">Necator_chrIII.g9383</name>
    <name evidence="1" type="ORF">RB195_008618</name>
</gene>
<proteinExistence type="predicted"/>
<evidence type="ECO:0000313" key="2">
    <source>
        <dbReference type="Proteomes" id="UP001303046"/>
    </source>
</evidence>
<name>A0ABR1CPI8_NECAM</name>
<comment type="caution">
    <text evidence="1">The sequence shown here is derived from an EMBL/GenBank/DDBJ whole genome shotgun (WGS) entry which is preliminary data.</text>
</comment>
<protein>
    <submittedName>
        <fullName evidence="1">Uncharacterized protein</fullName>
    </submittedName>
</protein>